<accession>A0A1J8QL68</accession>
<proteinExistence type="predicted"/>
<name>A0A1J8QL68_9AGAM</name>
<dbReference type="EMBL" id="LVVM01003767">
    <property type="protein sequence ID" value="OJA14305.1"/>
    <property type="molecule type" value="Genomic_DNA"/>
</dbReference>
<dbReference type="Proteomes" id="UP000183567">
    <property type="component" value="Unassembled WGS sequence"/>
</dbReference>
<comment type="caution">
    <text evidence="1">The sequence shown here is derived from an EMBL/GenBank/DDBJ whole genome shotgun (WGS) entry which is preliminary data.</text>
</comment>
<protein>
    <submittedName>
        <fullName evidence="1">Uncharacterized protein</fullName>
    </submittedName>
</protein>
<keyword evidence="2" id="KW-1185">Reference proteome</keyword>
<organism evidence="1 2">
    <name type="scientific">Rhizopogon vesiculosus</name>
    <dbReference type="NCBI Taxonomy" id="180088"/>
    <lineage>
        <taxon>Eukaryota</taxon>
        <taxon>Fungi</taxon>
        <taxon>Dikarya</taxon>
        <taxon>Basidiomycota</taxon>
        <taxon>Agaricomycotina</taxon>
        <taxon>Agaricomycetes</taxon>
        <taxon>Agaricomycetidae</taxon>
        <taxon>Boletales</taxon>
        <taxon>Suillineae</taxon>
        <taxon>Rhizopogonaceae</taxon>
        <taxon>Rhizopogon</taxon>
    </lineage>
</organism>
<reference evidence="1 2" key="1">
    <citation type="submission" date="2016-03" db="EMBL/GenBank/DDBJ databases">
        <title>Comparative genomics of the ectomycorrhizal sister species Rhizopogon vinicolor and Rhizopogon vesiculosus (Basidiomycota: Boletales) reveals a divergence of the mating type B locus.</title>
        <authorList>
            <person name="Mujic A.B."/>
            <person name="Kuo A."/>
            <person name="Tritt A."/>
            <person name="Lipzen A."/>
            <person name="Chen C."/>
            <person name="Johnson J."/>
            <person name="Sharma A."/>
            <person name="Barry K."/>
            <person name="Grigoriev I.V."/>
            <person name="Spatafora J.W."/>
        </authorList>
    </citation>
    <scope>NUCLEOTIDE SEQUENCE [LARGE SCALE GENOMIC DNA]</scope>
    <source>
        <strain evidence="1 2">AM-OR11-056</strain>
    </source>
</reference>
<dbReference type="OrthoDB" id="10586801at2759"/>
<evidence type="ECO:0000313" key="1">
    <source>
        <dbReference type="EMBL" id="OJA14305.1"/>
    </source>
</evidence>
<sequence>MTGSKSKATTQASLVGITDIYTPSVVCIADPAKNVSTRRFNEKLFPTDCSPRDDTTLTGLRLDDVKTGIEIRTNRKIELHLILQVLFRNNFALPRDITQCLFQFFQSGSSRSQCEGLRDSCSRRSPRLQLHRTSVYQYLHSAATLPRRSK</sequence>
<evidence type="ECO:0000313" key="2">
    <source>
        <dbReference type="Proteomes" id="UP000183567"/>
    </source>
</evidence>
<dbReference type="AlphaFoldDB" id="A0A1J8QL68"/>
<gene>
    <name evidence="1" type="ORF">AZE42_01560</name>
</gene>